<evidence type="ECO:0000256" key="1">
    <source>
        <dbReference type="ARBA" id="ARBA00022737"/>
    </source>
</evidence>
<dbReference type="Proteomes" id="UP000663829">
    <property type="component" value="Unassembled WGS sequence"/>
</dbReference>
<dbReference type="Proteomes" id="UP000677228">
    <property type="component" value="Unassembled WGS sequence"/>
</dbReference>
<proteinExistence type="predicted"/>
<keyword evidence="1" id="KW-0677">Repeat</keyword>
<keyword evidence="2 3" id="KW-0040">ANK repeat</keyword>
<dbReference type="InterPro" id="IPR036770">
    <property type="entry name" value="Ankyrin_rpt-contain_sf"/>
</dbReference>
<dbReference type="Gene3D" id="1.25.40.20">
    <property type="entry name" value="Ankyrin repeat-containing domain"/>
    <property type="match status" value="1"/>
</dbReference>
<comment type="caution">
    <text evidence="4">The sequence shown here is derived from an EMBL/GenBank/DDBJ whole genome shotgun (WGS) entry which is preliminary data.</text>
</comment>
<dbReference type="PRINTS" id="PR01415">
    <property type="entry name" value="ANKYRIN"/>
</dbReference>
<evidence type="ECO:0000256" key="3">
    <source>
        <dbReference type="PROSITE-ProRule" id="PRU00023"/>
    </source>
</evidence>
<dbReference type="OrthoDB" id="6089782at2759"/>
<dbReference type="PANTHER" id="PTHR24198">
    <property type="entry name" value="ANKYRIN REPEAT AND PROTEIN KINASE DOMAIN-CONTAINING PROTEIN"/>
    <property type="match status" value="1"/>
</dbReference>
<evidence type="ECO:0000313" key="7">
    <source>
        <dbReference type="EMBL" id="CAF3617960.1"/>
    </source>
</evidence>
<dbReference type="PANTHER" id="PTHR24198:SF165">
    <property type="entry name" value="ANKYRIN REPEAT-CONTAINING PROTEIN-RELATED"/>
    <property type="match status" value="1"/>
</dbReference>
<dbReference type="AlphaFoldDB" id="A0A813TIF7"/>
<feature type="repeat" description="ANK" evidence="3">
    <location>
        <begin position="109"/>
        <end position="141"/>
    </location>
</feature>
<gene>
    <name evidence="4" type="ORF">GPM918_LOCUS4139</name>
    <name evidence="5" type="ORF">OVA965_LOCUS6257</name>
    <name evidence="6" type="ORF">SRO942_LOCUS4139</name>
    <name evidence="7" type="ORF">TMI583_LOCUS6253</name>
</gene>
<dbReference type="SUPFAM" id="SSF48403">
    <property type="entry name" value="Ankyrin repeat"/>
    <property type="match status" value="1"/>
</dbReference>
<evidence type="ECO:0000313" key="8">
    <source>
        <dbReference type="Proteomes" id="UP000663829"/>
    </source>
</evidence>
<reference evidence="4" key="1">
    <citation type="submission" date="2021-02" db="EMBL/GenBank/DDBJ databases">
        <authorList>
            <person name="Nowell W R."/>
        </authorList>
    </citation>
    <scope>NUCLEOTIDE SEQUENCE</scope>
</reference>
<accession>A0A813TIF7</accession>
<evidence type="ECO:0000313" key="6">
    <source>
        <dbReference type="EMBL" id="CAF3598944.1"/>
    </source>
</evidence>
<evidence type="ECO:0000256" key="2">
    <source>
        <dbReference type="ARBA" id="ARBA00023043"/>
    </source>
</evidence>
<dbReference type="EMBL" id="CAJNOQ010000542">
    <property type="protein sequence ID" value="CAF0813091.1"/>
    <property type="molecule type" value="Genomic_DNA"/>
</dbReference>
<keyword evidence="8" id="KW-1185">Reference proteome</keyword>
<evidence type="ECO:0000313" key="5">
    <source>
        <dbReference type="EMBL" id="CAF0833290.1"/>
    </source>
</evidence>
<sequence>MGSKQSTCSKKTLKYIRSKNLSNAAIIYTLYEYMHSVDVFDASGRSPLHYAAIVGNDETLQTLLMCNPDVNRFSKDGTTPIHEAIIHNHPGALTLLLQRGSNIKLPYQNRIPSLSLAVCLNHTTIVELLIRVGTDPNATDTEGRSSLHYAAYKDNIKMFHILLSSIHPLNINMCDNHGYSVLDYARANSQDSSQCVDLLLQLRVYDPDRGISTIDNIQLDMPSVKIFTSSIELCSLDNKQLKKKKNKLKVV</sequence>
<dbReference type="EMBL" id="CAJNOK010001860">
    <property type="protein sequence ID" value="CAF0833290.1"/>
    <property type="molecule type" value="Genomic_DNA"/>
</dbReference>
<feature type="repeat" description="ANK" evidence="3">
    <location>
        <begin position="76"/>
        <end position="108"/>
    </location>
</feature>
<dbReference type="SMART" id="SM00248">
    <property type="entry name" value="ANK"/>
    <property type="match status" value="5"/>
</dbReference>
<dbReference type="Proteomes" id="UP000682733">
    <property type="component" value="Unassembled WGS sequence"/>
</dbReference>
<evidence type="ECO:0000313" key="4">
    <source>
        <dbReference type="EMBL" id="CAF0813091.1"/>
    </source>
</evidence>
<dbReference type="PROSITE" id="PS50088">
    <property type="entry name" value="ANK_REPEAT"/>
    <property type="match status" value="3"/>
</dbReference>
<name>A0A813TIF7_9BILA</name>
<dbReference type="EMBL" id="CAJOBA010001860">
    <property type="protein sequence ID" value="CAF3617960.1"/>
    <property type="molecule type" value="Genomic_DNA"/>
</dbReference>
<dbReference type="InterPro" id="IPR002110">
    <property type="entry name" value="Ankyrin_rpt"/>
</dbReference>
<organism evidence="4 8">
    <name type="scientific">Didymodactylos carnosus</name>
    <dbReference type="NCBI Taxonomy" id="1234261"/>
    <lineage>
        <taxon>Eukaryota</taxon>
        <taxon>Metazoa</taxon>
        <taxon>Spiralia</taxon>
        <taxon>Gnathifera</taxon>
        <taxon>Rotifera</taxon>
        <taxon>Eurotatoria</taxon>
        <taxon>Bdelloidea</taxon>
        <taxon>Philodinida</taxon>
        <taxon>Philodinidae</taxon>
        <taxon>Didymodactylos</taxon>
    </lineage>
</organism>
<dbReference type="Pfam" id="PF12796">
    <property type="entry name" value="Ank_2"/>
    <property type="match status" value="2"/>
</dbReference>
<dbReference type="Proteomes" id="UP000681722">
    <property type="component" value="Unassembled WGS sequence"/>
</dbReference>
<feature type="repeat" description="ANK" evidence="3">
    <location>
        <begin position="43"/>
        <end position="75"/>
    </location>
</feature>
<protein>
    <submittedName>
        <fullName evidence="4">Uncharacterized protein</fullName>
    </submittedName>
</protein>
<dbReference type="PROSITE" id="PS50297">
    <property type="entry name" value="ANK_REP_REGION"/>
    <property type="match status" value="2"/>
</dbReference>
<dbReference type="EMBL" id="CAJOBC010000542">
    <property type="protein sequence ID" value="CAF3598944.1"/>
    <property type="molecule type" value="Genomic_DNA"/>
</dbReference>